<keyword evidence="2" id="KW-0472">Membrane</keyword>
<proteinExistence type="predicted"/>
<evidence type="ECO:0000313" key="3">
    <source>
        <dbReference type="EMBL" id="EAR96730.2"/>
    </source>
</evidence>
<sequence>MICSKLDLFSQPFLFKINNNQLKKGTIQGVITSLGIFGIMIAYFVYLTMQYFGNKFDPIFRSQSFVTNDLIEIPFHEDLVAFQLIQSPGKTIEQYQKEMNLTYVVPLATIGYQNKTQYDNFYVKVIECSNPQLQGYHCLDFSNQTIKNLVVNTNQHIFSVISIYIYSCQVIDNIKTFMPNNCANQTDIDEFIDGSYTQLHLKLFTQQYNTTSKQVQVNFKNYMMFPQSSQYIINSQNIQNQITKVRDGFVIQQEEKYTAPIQYVFENQSFPNYENPYIQVNLQIDEVIQYTSIQFSTFPAILALVNSAFSLLLLLGFFCRSFANKSILQDFFCVFLQNMHQNLYEEVLKQNKLFEQKATTTQIETKANKLIIGQEIAEREVANNINIHQFTAKSIVQIEQNVQTQINTTMNNIQEEISKSEDDKKTNVENQSIQIKKYSKQLNNQKTDNKNQRTNTDVFQYNNTILTSASNDIKNQNDSYQEDILKASPRIQLSPLKTDQSEIQTQRGLICLSKIPYSASIVQKSERQTNTSLCQKDATMCLTQNQFQQSNQIIQQNQQKIQDNQKPKLDKKDILSTPKRRINTIEYYIQKFRTIQDLNIFQKFTQINFGYRFTLQKLNCFRKKDDEDQDQKSLSVQQKTFIEQQVLKSMNVLELLKDVIFIKKAIMILLTKDQLAAIKLVGYTENYIQDTYLQKNAGKHQRQNTYFEKQLDIFDSTELSCQYIKKFIQKCNSSKTLDKVDERILSSINKNTYNLC</sequence>
<evidence type="ECO:0000313" key="4">
    <source>
        <dbReference type="Proteomes" id="UP000009168"/>
    </source>
</evidence>
<organism evidence="3 4">
    <name type="scientific">Tetrahymena thermophila (strain SB210)</name>
    <dbReference type="NCBI Taxonomy" id="312017"/>
    <lineage>
        <taxon>Eukaryota</taxon>
        <taxon>Sar</taxon>
        <taxon>Alveolata</taxon>
        <taxon>Ciliophora</taxon>
        <taxon>Intramacronucleata</taxon>
        <taxon>Oligohymenophorea</taxon>
        <taxon>Hymenostomatida</taxon>
        <taxon>Tetrahymenina</taxon>
        <taxon>Tetrahymenidae</taxon>
        <taxon>Tetrahymena</taxon>
    </lineage>
</organism>
<dbReference type="KEGG" id="tet:TTHERM_00758920"/>
<dbReference type="RefSeq" id="XP_001016975.2">
    <property type="nucleotide sequence ID" value="XM_001016975.2"/>
</dbReference>
<dbReference type="HOGENOM" id="CLU_013044_1_1_1"/>
<dbReference type="OrthoDB" id="302623at2759"/>
<protein>
    <submittedName>
        <fullName evidence="3">Transmembrane protein, putative</fullName>
    </submittedName>
</protein>
<dbReference type="Proteomes" id="UP000009168">
    <property type="component" value="Unassembled WGS sequence"/>
</dbReference>
<accession>Q23JL3</accession>
<evidence type="ECO:0000256" key="2">
    <source>
        <dbReference type="SAM" id="Phobius"/>
    </source>
</evidence>
<feature type="transmembrane region" description="Helical" evidence="2">
    <location>
        <begin position="298"/>
        <end position="318"/>
    </location>
</feature>
<feature type="coiled-coil region" evidence="1">
    <location>
        <begin position="428"/>
        <end position="455"/>
    </location>
</feature>
<keyword evidence="4" id="KW-1185">Reference proteome</keyword>
<dbReference type="InParanoid" id="Q23JL3"/>
<dbReference type="GeneID" id="7827461"/>
<dbReference type="FunCoup" id="Q23JL3">
    <property type="interactions" value="9"/>
</dbReference>
<keyword evidence="2" id="KW-1133">Transmembrane helix</keyword>
<name>Q23JL3_TETTS</name>
<reference evidence="4" key="1">
    <citation type="journal article" date="2006" name="PLoS Biol.">
        <title>Macronuclear genome sequence of the ciliate Tetrahymena thermophila, a model eukaryote.</title>
        <authorList>
            <person name="Eisen J.A."/>
            <person name="Coyne R.S."/>
            <person name="Wu M."/>
            <person name="Wu D."/>
            <person name="Thiagarajan M."/>
            <person name="Wortman J.R."/>
            <person name="Badger J.H."/>
            <person name="Ren Q."/>
            <person name="Amedeo P."/>
            <person name="Jones K.M."/>
            <person name="Tallon L.J."/>
            <person name="Delcher A.L."/>
            <person name="Salzberg S.L."/>
            <person name="Silva J.C."/>
            <person name="Haas B.J."/>
            <person name="Majoros W.H."/>
            <person name="Farzad M."/>
            <person name="Carlton J.M."/>
            <person name="Smith R.K. Jr."/>
            <person name="Garg J."/>
            <person name="Pearlman R.E."/>
            <person name="Karrer K.M."/>
            <person name="Sun L."/>
            <person name="Manning G."/>
            <person name="Elde N.C."/>
            <person name="Turkewitz A.P."/>
            <person name="Asai D.J."/>
            <person name="Wilkes D.E."/>
            <person name="Wang Y."/>
            <person name="Cai H."/>
            <person name="Collins K."/>
            <person name="Stewart B.A."/>
            <person name="Lee S.R."/>
            <person name="Wilamowska K."/>
            <person name="Weinberg Z."/>
            <person name="Ruzzo W.L."/>
            <person name="Wloga D."/>
            <person name="Gaertig J."/>
            <person name="Frankel J."/>
            <person name="Tsao C.-C."/>
            <person name="Gorovsky M.A."/>
            <person name="Keeling P.J."/>
            <person name="Waller R.F."/>
            <person name="Patron N.J."/>
            <person name="Cherry J.M."/>
            <person name="Stover N.A."/>
            <person name="Krieger C.J."/>
            <person name="del Toro C."/>
            <person name="Ryder H.F."/>
            <person name="Williamson S.C."/>
            <person name="Barbeau R.A."/>
            <person name="Hamilton E.P."/>
            <person name="Orias E."/>
        </authorList>
    </citation>
    <scope>NUCLEOTIDE SEQUENCE [LARGE SCALE GENOMIC DNA]</scope>
    <source>
        <strain evidence="4">SB210</strain>
    </source>
</reference>
<dbReference type="EMBL" id="GG662685">
    <property type="protein sequence ID" value="EAR96730.2"/>
    <property type="molecule type" value="Genomic_DNA"/>
</dbReference>
<dbReference type="AlphaFoldDB" id="Q23JL3"/>
<keyword evidence="1" id="KW-0175">Coiled coil</keyword>
<gene>
    <name evidence="3" type="ORF">TTHERM_00758920</name>
</gene>
<feature type="transmembrane region" description="Helical" evidence="2">
    <location>
        <begin position="26"/>
        <end position="46"/>
    </location>
</feature>
<keyword evidence="2 3" id="KW-0812">Transmembrane</keyword>
<evidence type="ECO:0000256" key="1">
    <source>
        <dbReference type="SAM" id="Coils"/>
    </source>
</evidence>